<feature type="compositionally biased region" description="Polar residues" evidence="1">
    <location>
        <begin position="303"/>
        <end position="313"/>
    </location>
</feature>
<dbReference type="OrthoDB" id="3039717at2759"/>
<feature type="region of interest" description="Disordered" evidence="1">
    <location>
        <begin position="254"/>
        <end position="275"/>
    </location>
</feature>
<feature type="region of interest" description="Disordered" evidence="1">
    <location>
        <begin position="303"/>
        <end position="366"/>
    </location>
</feature>
<evidence type="ECO:0000313" key="3">
    <source>
        <dbReference type="Proteomes" id="UP000283269"/>
    </source>
</evidence>
<keyword evidence="3" id="KW-1185">Reference proteome</keyword>
<feature type="compositionally biased region" description="Low complexity" evidence="1">
    <location>
        <begin position="316"/>
        <end position="339"/>
    </location>
</feature>
<reference evidence="2 3" key="1">
    <citation type="journal article" date="2018" name="Evol. Lett.">
        <title>Horizontal gene cluster transfer increased hallucinogenic mushroom diversity.</title>
        <authorList>
            <person name="Reynolds H.T."/>
            <person name="Vijayakumar V."/>
            <person name="Gluck-Thaler E."/>
            <person name="Korotkin H.B."/>
            <person name="Matheny P.B."/>
            <person name="Slot J.C."/>
        </authorList>
    </citation>
    <scope>NUCLEOTIDE SEQUENCE [LARGE SCALE GENOMIC DNA]</scope>
    <source>
        <strain evidence="2 3">2631</strain>
    </source>
</reference>
<dbReference type="AlphaFoldDB" id="A0A409XTU7"/>
<name>A0A409XTU7_PSICY</name>
<dbReference type="Proteomes" id="UP000283269">
    <property type="component" value="Unassembled WGS sequence"/>
</dbReference>
<organism evidence="2 3">
    <name type="scientific">Psilocybe cyanescens</name>
    <dbReference type="NCBI Taxonomy" id="93625"/>
    <lineage>
        <taxon>Eukaryota</taxon>
        <taxon>Fungi</taxon>
        <taxon>Dikarya</taxon>
        <taxon>Basidiomycota</taxon>
        <taxon>Agaricomycotina</taxon>
        <taxon>Agaricomycetes</taxon>
        <taxon>Agaricomycetidae</taxon>
        <taxon>Agaricales</taxon>
        <taxon>Agaricineae</taxon>
        <taxon>Strophariaceae</taxon>
        <taxon>Psilocybe</taxon>
    </lineage>
</organism>
<accession>A0A409XTU7</accession>
<protein>
    <submittedName>
        <fullName evidence="2">Uncharacterized protein</fullName>
    </submittedName>
</protein>
<evidence type="ECO:0000256" key="1">
    <source>
        <dbReference type="SAM" id="MobiDB-lite"/>
    </source>
</evidence>
<dbReference type="EMBL" id="NHYD01000405">
    <property type="protein sequence ID" value="PPQ94249.1"/>
    <property type="molecule type" value="Genomic_DNA"/>
</dbReference>
<gene>
    <name evidence="2" type="ORF">CVT25_004980</name>
</gene>
<comment type="caution">
    <text evidence="2">The sequence shown here is derived from an EMBL/GenBank/DDBJ whole genome shotgun (WGS) entry which is preliminary data.</text>
</comment>
<dbReference type="InParanoid" id="A0A409XTU7"/>
<proteinExistence type="predicted"/>
<dbReference type="STRING" id="93625.A0A409XTU7"/>
<sequence length="366" mass="40003">MSPTSTNMSFARALSPSLDALTQAVVANTVSGRTDDATTDIFREELVTVLMKKIAECRSVDSVIDCVYQDYRLAMREPLLNIASWCDKRQMVKTSYDRLVTTLGTNSVPSRLHVKAPEFQLTKEFTESGSADALAAKQAFNSATETFQSSINEAVLAAKKAELAFWASKCDTNTMFEALSKVTAEVWNDRKRGYRMPVIVKDDDGNNHIARWEVSPQKRSERDALNVCTPLLCNQIDTIVEIRHRALNKKIEKKRDTAAQADVEMADATKPGPSIQSLIDKGLNARLKKLNLVPAGKKAIIIQTSSGQNSSKDPQPKASGSKPKPSKPSSNSKPATKANAKVDNKKKGKGKAPVKVDHKGKGKAKA</sequence>
<evidence type="ECO:0000313" key="2">
    <source>
        <dbReference type="EMBL" id="PPQ94249.1"/>
    </source>
</evidence>